<dbReference type="InterPro" id="IPR036483">
    <property type="entry name" value="PWI_dom_sf"/>
</dbReference>
<dbReference type="InterPro" id="IPR002483">
    <property type="entry name" value="PWI_dom"/>
</dbReference>
<dbReference type="InterPro" id="IPR052768">
    <property type="entry name" value="RBM25"/>
</dbReference>
<protein>
    <recommendedName>
        <fullName evidence="3">PWI domain-containing protein</fullName>
    </recommendedName>
</protein>
<dbReference type="AlphaFoldDB" id="A0A9P9WRT3"/>
<dbReference type="EMBL" id="JAFIMR010000006">
    <property type="protein sequence ID" value="KAI1877346.1"/>
    <property type="molecule type" value="Genomic_DNA"/>
</dbReference>
<proteinExistence type="predicted"/>
<evidence type="ECO:0000259" key="3">
    <source>
        <dbReference type="PROSITE" id="PS51025"/>
    </source>
</evidence>
<dbReference type="GO" id="GO:0005681">
    <property type="term" value="C:spliceosomal complex"/>
    <property type="evidence" value="ECO:0007669"/>
    <property type="project" value="TreeGrafter"/>
</dbReference>
<feature type="region of interest" description="Disordered" evidence="2">
    <location>
        <begin position="178"/>
        <end position="209"/>
    </location>
</feature>
<feature type="compositionally biased region" description="Basic and acidic residues" evidence="2">
    <location>
        <begin position="494"/>
        <end position="503"/>
    </location>
</feature>
<feature type="compositionally biased region" description="Acidic residues" evidence="2">
    <location>
        <begin position="523"/>
        <end position="533"/>
    </location>
</feature>
<feature type="domain" description="PWI" evidence="3">
    <location>
        <begin position="758"/>
        <end position="851"/>
    </location>
</feature>
<dbReference type="SMART" id="SM00311">
    <property type="entry name" value="PWI"/>
    <property type="match status" value="1"/>
</dbReference>
<feature type="compositionally biased region" description="Pro residues" evidence="2">
    <location>
        <begin position="112"/>
        <end position="130"/>
    </location>
</feature>
<dbReference type="SUPFAM" id="SSF101233">
    <property type="entry name" value="PWI domain"/>
    <property type="match status" value="1"/>
</dbReference>
<evidence type="ECO:0000313" key="4">
    <source>
        <dbReference type="EMBL" id="KAI1877346.1"/>
    </source>
</evidence>
<sequence>MSSLQHRSPFKLARAGGLNFVGGGESWAPCQELHPARTTTSSTPSIIATHIEGRTRTANFDQHTRASRYTDFYVASASPSTQRTQPTMAYNPYGGVPGFGPPPTYNSYPGANGPPPGMSTPPGLGPPPGMSAPGMAPPGVQQPNINQANRPSGLPSNFQAPPNMPNINFNAPVIRLGTLPPKPAATGFPSRSDSETPKSAGPRPGLGVERGMDQTRQAIRDNMQALVPPTKEEIVRTMFVQGSMDGIGGNKGIEEILNIVGNLRKWERAADAAGKEASFGFAQFEDAESLWVASELLREIQIPTKKQAPAEAPPDADDSYEGFDKTTLLFKLDENSMNYLESYREGRTNESEAEDRLSAAIGALKQTVRNFFYPPVKSGADADGDVAMGDGSGQNGENVEVVNIPLAQEDELADIPAEMRETVAAEIAAFRERSIKRDLERLKREEELEAMERQRAAGNRPSRLASPPPTGVGANTTPLGPRGVPNAPSGPKGQKSDLGKDYNRSVNFVNGGITNGGLSINREDEETDASDDELERRRVAKQEAETEKLYLDAERRWLNRERSRAAALEREKDRDETDDVELAKRREETLHRLKHFDDEAEAARKKEEYYNDRSAWIRNRTAFRAREVAADDADRAAETQDRLHEEAEREQARGMADSFLNEQAREIERQTSRPGVSAPQPFKLSLGAAAQRAQAQRAAPQRKTVAEVEGLLEDEEEDNKKRTIIPIKFEPADAAGMSTEEREQAVRALAQEIPNEKDGLWEWDVKWDFLDEGVIRDKLRPFVEKKLVEYLGVQEELLIEVVEEHLRKHGKPAELVDTLAEALDDEAEALVKKLWRMVIFYTESEKRGLSA</sequence>
<accession>A0A9P9WRT3</accession>
<feature type="region of interest" description="Disordered" evidence="2">
    <location>
        <begin position="450"/>
        <end position="555"/>
    </location>
</feature>
<evidence type="ECO:0000256" key="2">
    <source>
        <dbReference type="SAM" id="MobiDB-lite"/>
    </source>
</evidence>
<feature type="region of interest" description="Disordered" evidence="2">
    <location>
        <begin position="109"/>
        <end position="162"/>
    </location>
</feature>
<dbReference type="GO" id="GO:0006397">
    <property type="term" value="P:mRNA processing"/>
    <property type="evidence" value="ECO:0007669"/>
    <property type="project" value="UniProtKB-KW"/>
</dbReference>
<reference evidence="4" key="1">
    <citation type="submission" date="2021-03" db="EMBL/GenBank/DDBJ databases">
        <title>Revisited historic fungal species revealed as producer of novel bioactive compounds through whole genome sequencing and comparative genomics.</title>
        <authorList>
            <person name="Vignolle G.A."/>
            <person name="Hochenegger N."/>
            <person name="Mach R.L."/>
            <person name="Mach-Aigner A.R."/>
            <person name="Javad Rahimi M."/>
            <person name="Salim K.A."/>
            <person name="Chan C.M."/>
            <person name="Lim L.B.L."/>
            <person name="Cai F."/>
            <person name="Druzhinina I.S."/>
            <person name="U'Ren J.M."/>
            <person name="Derntl C."/>
        </authorList>
    </citation>
    <scope>NUCLEOTIDE SEQUENCE</scope>
    <source>
        <strain evidence="4">TUCIM 5799</strain>
    </source>
</reference>
<dbReference type="GO" id="GO:0003729">
    <property type="term" value="F:mRNA binding"/>
    <property type="evidence" value="ECO:0007669"/>
    <property type="project" value="TreeGrafter"/>
</dbReference>
<organism evidence="4 5">
    <name type="scientific">Neoarthrinium moseri</name>
    <dbReference type="NCBI Taxonomy" id="1658444"/>
    <lineage>
        <taxon>Eukaryota</taxon>
        <taxon>Fungi</taxon>
        <taxon>Dikarya</taxon>
        <taxon>Ascomycota</taxon>
        <taxon>Pezizomycotina</taxon>
        <taxon>Sordariomycetes</taxon>
        <taxon>Xylariomycetidae</taxon>
        <taxon>Amphisphaeriales</taxon>
        <taxon>Apiosporaceae</taxon>
        <taxon>Neoarthrinium</taxon>
    </lineage>
</organism>
<dbReference type="PROSITE" id="PS51025">
    <property type="entry name" value="PWI"/>
    <property type="match status" value="1"/>
</dbReference>
<feature type="compositionally biased region" description="Basic and acidic residues" evidence="2">
    <location>
        <begin position="534"/>
        <end position="555"/>
    </location>
</feature>
<dbReference type="PANTHER" id="PTHR18806:SF4">
    <property type="entry name" value="RNA-BINDING PROTEIN 25"/>
    <property type="match status" value="1"/>
</dbReference>
<dbReference type="Gene3D" id="1.20.1390.10">
    <property type="entry name" value="PWI domain"/>
    <property type="match status" value="1"/>
</dbReference>
<evidence type="ECO:0000256" key="1">
    <source>
        <dbReference type="ARBA" id="ARBA00022664"/>
    </source>
</evidence>
<evidence type="ECO:0000313" key="5">
    <source>
        <dbReference type="Proteomes" id="UP000829685"/>
    </source>
</evidence>
<keyword evidence="1" id="KW-0507">mRNA processing</keyword>
<dbReference type="PANTHER" id="PTHR18806">
    <property type="entry name" value="RBM25 PROTEIN"/>
    <property type="match status" value="1"/>
</dbReference>
<feature type="compositionally biased region" description="Polar residues" evidence="2">
    <location>
        <begin position="141"/>
        <end position="162"/>
    </location>
</feature>
<gene>
    <name evidence="4" type="ORF">JX265_003354</name>
</gene>
<dbReference type="Pfam" id="PF01480">
    <property type="entry name" value="PWI"/>
    <property type="match status" value="1"/>
</dbReference>
<feature type="compositionally biased region" description="Basic and acidic residues" evidence="2">
    <location>
        <begin position="628"/>
        <end position="652"/>
    </location>
</feature>
<comment type="caution">
    <text evidence="4">The sequence shown here is derived from an EMBL/GenBank/DDBJ whole genome shotgun (WGS) entry which is preliminary data.</text>
</comment>
<keyword evidence="5" id="KW-1185">Reference proteome</keyword>
<dbReference type="Proteomes" id="UP000829685">
    <property type="component" value="Unassembled WGS sequence"/>
</dbReference>
<name>A0A9P9WRT3_9PEZI</name>
<feature type="region of interest" description="Disordered" evidence="2">
    <location>
        <begin position="628"/>
        <end position="655"/>
    </location>
</feature>